<dbReference type="InterPro" id="IPR031322">
    <property type="entry name" value="Shikimate/glucono_kinase"/>
</dbReference>
<dbReference type="InterPro" id="IPR027417">
    <property type="entry name" value="P-loop_NTPase"/>
</dbReference>
<name>A0ABN5YX25_9MYCO</name>
<sequence>MGRSVAELLKQRRDEPLFVQGTVANQWRFYDRFAAIVLLTAPTDVIVDRVQRRPHNPFGKTAEERARILADIAETEPLLQQSASHEIDTARPLSEVVDILADIADGAGPAPQGRMPGG</sequence>
<protein>
    <recommendedName>
        <fullName evidence="3">Shikimate kinase</fullName>
    </recommendedName>
</protein>
<dbReference type="Pfam" id="PF01202">
    <property type="entry name" value="SKI"/>
    <property type="match status" value="1"/>
</dbReference>
<dbReference type="EMBL" id="AP022577">
    <property type="protein sequence ID" value="BBX85491.1"/>
    <property type="molecule type" value="Genomic_DNA"/>
</dbReference>
<accession>A0ABN5YX25</accession>
<organism evidence="1 2">
    <name type="scientific">Mycolicibacterium aubagnense</name>
    <dbReference type="NCBI Taxonomy" id="319707"/>
    <lineage>
        <taxon>Bacteria</taxon>
        <taxon>Bacillati</taxon>
        <taxon>Actinomycetota</taxon>
        <taxon>Actinomycetes</taxon>
        <taxon>Mycobacteriales</taxon>
        <taxon>Mycobacteriaceae</taxon>
        <taxon>Mycolicibacterium</taxon>
    </lineage>
</organism>
<evidence type="ECO:0000313" key="2">
    <source>
        <dbReference type="Proteomes" id="UP000465609"/>
    </source>
</evidence>
<dbReference type="SUPFAM" id="SSF52540">
    <property type="entry name" value="P-loop containing nucleoside triphosphate hydrolases"/>
    <property type="match status" value="1"/>
</dbReference>
<dbReference type="Gene3D" id="3.40.50.300">
    <property type="entry name" value="P-loop containing nucleotide triphosphate hydrolases"/>
    <property type="match status" value="1"/>
</dbReference>
<evidence type="ECO:0000313" key="1">
    <source>
        <dbReference type="EMBL" id="BBX85491.1"/>
    </source>
</evidence>
<reference evidence="1 2" key="1">
    <citation type="journal article" date="2019" name="Emerg. Microbes Infect.">
        <title>Comprehensive subspecies identification of 175 nontuberculous mycobacteria species based on 7547 genomic profiles.</title>
        <authorList>
            <person name="Matsumoto Y."/>
            <person name="Kinjo T."/>
            <person name="Motooka D."/>
            <person name="Nabeya D."/>
            <person name="Jung N."/>
            <person name="Uechi K."/>
            <person name="Horii T."/>
            <person name="Iida T."/>
            <person name="Fujita J."/>
            <person name="Nakamura S."/>
        </authorList>
    </citation>
    <scope>NUCLEOTIDE SEQUENCE [LARGE SCALE GENOMIC DNA]</scope>
    <source>
        <strain evidence="1 2">JCM 15296</strain>
    </source>
</reference>
<dbReference type="Proteomes" id="UP000465609">
    <property type="component" value="Chromosome"/>
</dbReference>
<gene>
    <name evidence="1" type="ORF">MAUB_33640</name>
</gene>
<keyword evidence="2" id="KW-1185">Reference proteome</keyword>
<evidence type="ECO:0008006" key="3">
    <source>
        <dbReference type="Google" id="ProtNLM"/>
    </source>
</evidence>
<proteinExistence type="predicted"/>